<comment type="caution">
    <text evidence="3">The sequence shown here is derived from an EMBL/GenBank/DDBJ whole genome shotgun (WGS) entry which is preliminary data.</text>
</comment>
<dbReference type="InterPro" id="IPR042517">
    <property type="entry name" value="Glyco_hydro_64_N_2"/>
</dbReference>
<dbReference type="InterPro" id="IPR032477">
    <property type="entry name" value="Glyco_hydro_64"/>
</dbReference>
<dbReference type="OrthoDB" id="5513218at2"/>
<dbReference type="EMBL" id="PYGA01000018">
    <property type="protein sequence ID" value="PSK92317.1"/>
    <property type="molecule type" value="Genomic_DNA"/>
</dbReference>
<protein>
    <submittedName>
        <fullName evidence="3">Beta-1,3-glucanase</fullName>
    </submittedName>
</protein>
<feature type="domain" description="GH64" evidence="2">
    <location>
        <begin position="44"/>
        <end position="401"/>
    </location>
</feature>
<evidence type="ECO:0000313" key="4">
    <source>
        <dbReference type="Proteomes" id="UP000240542"/>
    </source>
</evidence>
<evidence type="ECO:0000256" key="1">
    <source>
        <dbReference type="SAM" id="SignalP"/>
    </source>
</evidence>
<reference evidence="3 4" key="1">
    <citation type="submission" date="2018-03" db="EMBL/GenBank/DDBJ databases">
        <title>Genomic Encyclopedia of Archaeal and Bacterial Type Strains, Phase II (KMG-II): from individual species to whole genera.</title>
        <authorList>
            <person name="Goeker M."/>
        </authorList>
    </citation>
    <scope>NUCLEOTIDE SEQUENCE [LARGE SCALE GENOMIC DNA]</scope>
    <source>
        <strain evidence="3 4">DSM 45312</strain>
    </source>
</reference>
<dbReference type="Gene3D" id="3.30.920.50">
    <property type="entry name" value="Beta-1,3-glucanase, C-terminal domain"/>
    <property type="match status" value="1"/>
</dbReference>
<dbReference type="InterPro" id="IPR037398">
    <property type="entry name" value="Glyco_hydro_64_fam"/>
</dbReference>
<organism evidence="3 4">
    <name type="scientific">Murinocardiopsis flavida</name>
    <dbReference type="NCBI Taxonomy" id="645275"/>
    <lineage>
        <taxon>Bacteria</taxon>
        <taxon>Bacillati</taxon>
        <taxon>Actinomycetota</taxon>
        <taxon>Actinomycetes</taxon>
        <taxon>Streptosporangiales</taxon>
        <taxon>Nocardiopsidaceae</taxon>
        <taxon>Murinocardiopsis</taxon>
    </lineage>
</organism>
<feature type="chain" id="PRO_5039172017" evidence="1">
    <location>
        <begin position="21"/>
        <end position="402"/>
    </location>
</feature>
<dbReference type="PROSITE" id="PS51318">
    <property type="entry name" value="TAT"/>
    <property type="match status" value="1"/>
</dbReference>
<dbReference type="Gene3D" id="2.60.110.10">
    <property type="entry name" value="Thaumatin"/>
    <property type="match status" value="1"/>
</dbReference>
<evidence type="ECO:0000313" key="3">
    <source>
        <dbReference type="EMBL" id="PSK92317.1"/>
    </source>
</evidence>
<dbReference type="PANTHER" id="PTHR38165">
    <property type="match status" value="1"/>
</dbReference>
<dbReference type="Proteomes" id="UP000240542">
    <property type="component" value="Unassembled WGS sequence"/>
</dbReference>
<dbReference type="InterPro" id="IPR006311">
    <property type="entry name" value="TAT_signal"/>
</dbReference>
<feature type="signal peptide" evidence="1">
    <location>
        <begin position="1"/>
        <end position="20"/>
    </location>
</feature>
<keyword evidence="1" id="KW-0732">Signal</keyword>
<dbReference type="RefSeq" id="WP_106585322.1">
    <property type="nucleotide sequence ID" value="NZ_PYGA01000018.1"/>
</dbReference>
<dbReference type="InterPro" id="IPR037176">
    <property type="entry name" value="Osmotin/thaumatin-like_sf"/>
</dbReference>
<dbReference type="Pfam" id="PF16483">
    <property type="entry name" value="Glyco_hydro_64"/>
    <property type="match status" value="1"/>
</dbReference>
<accession>A0A2P8D524</accession>
<dbReference type="PANTHER" id="PTHR38165:SF1">
    <property type="entry name" value="GLUCANASE B"/>
    <property type="match status" value="1"/>
</dbReference>
<dbReference type="PROSITE" id="PS52006">
    <property type="entry name" value="GH64"/>
    <property type="match status" value="1"/>
</dbReference>
<name>A0A2P8D524_9ACTN</name>
<dbReference type="AlphaFoldDB" id="A0A2P8D524"/>
<evidence type="ECO:0000259" key="2">
    <source>
        <dbReference type="PROSITE" id="PS52006"/>
    </source>
</evidence>
<gene>
    <name evidence="3" type="ORF">CLV63_11876</name>
</gene>
<proteinExistence type="predicted"/>
<keyword evidence="4" id="KW-1185">Reference proteome</keyword>
<sequence>MISRRSFLSGLGVTAVAAGAAGVAGFAPAGTPTAALAGTKGARAASLPLTIVNNSGRYPNSAVRAYIVGTNLDTQEQCHVTADGALTPVKESDNTDGGFTDYSIPLSDGETQISLPQPLSGRMYLAFEDKLKFKVVVDGNGKPALQYPAGHVEGDPSYNVLYDTFEFTHKSSGASDDGMYCNSSMVDQFSAPIAINLKGEKDQTTGRLVEGGRDRIFDAIAADPDLSPLIVGDRMRIIAPSHGLDLGAFPDDYFAPYIDEVWSHYAGNDLKVTTNEGTFTGRVADGLLKFDGGVTPFEKPSTRDVLFCDGALAAPNDPTTGPVAAILGAGFNRSTLLSHADQPTRDAATFYQTEISNHYSRILHENMVDGKAYGFAFDDVADFASYVQDHAPKSVTVTITPF</sequence>